<protein>
    <recommendedName>
        <fullName evidence="3">F-box domain-containing protein</fullName>
    </recommendedName>
</protein>
<evidence type="ECO:0000313" key="1">
    <source>
        <dbReference type="EMBL" id="ATY60506.1"/>
    </source>
</evidence>
<gene>
    <name evidence="1" type="ORF">A9K55_005700</name>
</gene>
<dbReference type="VEuPathDB" id="FungiDB:A9K55_005700"/>
<dbReference type="AlphaFoldDB" id="A0A2H4SBN3"/>
<dbReference type="SUPFAM" id="SSF52047">
    <property type="entry name" value="RNI-like"/>
    <property type="match status" value="1"/>
</dbReference>
<evidence type="ECO:0000313" key="2">
    <source>
        <dbReference type="Proteomes" id="UP000323067"/>
    </source>
</evidence>
<dbReference type="VEuPathDB" id="FungiDB:CCM_03273"/>
<sequence length="427" mass="47488">MASSVLALQLPEILSRVLSQLYSRPDGANIASALRVNKFWFACGIRILWSESRSSALASLPPTCPLAALPPTCPRRQLYAAQAITLLFDPNGSKKVHRELQYLVFPRLKCLLLDPKSLNDANDNLCPISQYFGPTLQNLESNIGSPDSDCSLSDIMWQGTYNQGKLKQHQPEDPMAVSSILRLLTRAPFLQRIALVVDNQAFFGTDFLIHCARQPQLVELALRCNHGAATWQRIPAAVPAPFPTLRALHIWSHCSAVAVLVKVVPALEELTLLLTDEPSENFLYHLRSLSALRILLVGYYCSEDIPKSELMALGELKQLRELRLRAHTLGAPPLRSKNSGFCDADLDVLLSGLGNLRVFDFRVLCSLSSKAFLKLARHCPHLQAIDLLQVCNLAMNQDAFYTFPYLERFAARGFECPLDDTGSSHSR</sequence>
<dbReference type="Gene3D" id="3.80.10.10">
    <property type="entry name" value="Ribonuclease Inhibitor"/>
    <property type="match status" value="1"/>
</dbReference>
<dbReference type="Proteomes" id="UP000323067">
    <property type="component" value="Chromosome vi"/>
</dbReference>
<name>A0A2H4SBN3_CORMI</name>
<dbReference type="EMBL" id="CP023323">
    <property type="protein sequence ID" value="ATY60506.1"/>
    <property type="molecule type" value="Genomic_DNA"/>
</dbReference>
<accession>A0A2H4SBN3</accession>
<proteinExistence type="predicted"/>
<dbReference type="InterPro" id="IPR032675">
    <property type="entry name" value="LRR_dom_sf"/>
</dbReference>
<reference evidence="1 2" key="1">
    <citation type="journal article" date="2017" name="BMC Genomics">
        <title>Chromosome level assembly and secondary metabolite potential of the parasitic fungus Cordyceps militaris.</title>
        <authorList>
            <person name="Kramer G.J."/>
            <person name="Nodwell J.R."/>
        </authorList>
    </citation>
    <scope>NUCLEOTIDE SEQUENCE [LARGE SCALE GENOMIC DNA]</scope>
    <source>
        <strain evidence="1 2">ATCC 34164</strain>
    </source>
</reference>
<organism evidence="1 2">
    <name type="scientific">Cordyceps militaris</name>
    <name type="common">Caterpillar fungus</name>
    <name type="synonym">Clavaria militaris</name>
    <dbReference type="NCBI Taxonomy" id="73501"/>
    <lineage>
        <taxon>Eukaryota</taxon>
        <taxon>Fungi</taxon>
        <taxon>Dikarya</taxon>
        <taxon>Ascomycota</taxon>
        <taxon>Pezizomycotina</taxon>
        <taxon>Sordariomycetes</taxon>
        <taxon>Hypocreomycetidae</taxon>
        <taxon>Hypocreales</taxon>
        <taxon>Cordycipitaceae</taxon>
        <taxon>Cordyceps</taxon>
    </lineage>
</organism>
<evidence type="ECO:0008006" key="3">
    <source>
        <dbReference type="Google" id="ProtNLM"/>
    </source>
</evidence>